<name>A0A6V7HIM8_9HYME</name>
<proteinExistence type="predicted"/>
<protein>
    <submittedName>
        <fullName evidence="1">Uncharacterized protein</fullName>
    </submittedName>
</protein>
<accession>A0A6V7HIM8</accession>
<dbReference type="AlphaFoldDB" id="A0A6V7HIM8"/>
<dbReference type="EMBL" id="CAJDYZ010012742">
    <property type="protein sequence ID" value="CAD1480795.1"/>
    <property type="molecule type" value="Genomic_DNA"/>
</dbReference>
<gene>
    <name evidence="1" type="ORF">MHI_LOCUS962765</name>
</gene>
<evidence type="ECO:0000313" key="2">
    <source>
        <dbReference type="Proteomes" id="UP000752696"/>
    </source>
</evidence>
<keyword evidence="2" id="KW-1185">Reference proteome</keyword>
<feature type="non-terminal residue" evidence="1">
    <location>
        <position position="1"/>
    </location>
</feature>
<reference evidence="1" key="1">
    <citation type="submission" date="2020-07" db="EMBL/GenBank/DDBJ databases">
        <authorList>
            <person name="Nazaruddin N."/>
        </authorList>
    </citation>
    <scope>NUCLEOTIDE SEQUENCE</scope>
</reference>
<organism evidence="1 2">
    <name type="scientific">Heterotrigona itama</name>
    <dbReference type="NCBI Taxonomy" id="395501"/>
    <lineage>
        <taxon>Eukaryota</taxon>
        <taxon>Metazoa</taxon>
        <taxon>Ecdysozoa</taxon>
        <taxon>Arthropoda</taxon>
        <taxon>Hexapoda</taxon>
        <taxon>Insecta</taxon>
        <taxon>Pterygota</taxon>
        <taxon>Neoptera</taxon>
        <taxon>Endopterygota</taxon>
        <taxon>Hymenoptera</taxon>
        <taxon>Apocrita</taxon>
        <taxon>Aculeata</taxon>
        <taxon>Apoidea</taxon>
        <taxon>Anthophila</taxon>
        <taxon>Apidae</taxon>
        <taxon>Heterotrigona</taxon>
    </lineage>
</organism>
<feature type="non-terminal residue" evidence="1">
    <location>
        <position position="47"/>
    </location>
</feature>
<evidence type="ECO:0000313" key="1">
    <source>
        <dbReference type="EMBL" id="CAD1480795.1"/>
    </source>
</evidence>
<sequence length="47" mass="5652">NYMQYKIEQYVFENTIHPSIHVQMALPNDDDTNDTIKIRQHYGIPME</sequence>
<dbReference type="Proteomes" id="UP000752696">
    <property type="component" value="Unassembled WGS sequence"/>
</dbReference>
<comment type="caution">
    <text evidence="1">The sequence shown here is derived from an EMBL/GenBank/DDBJ whole genome shotgun (WGS) entry which is preliminary data.</text>
</comment>